<dbReference type="KEGG" id="lgi:LOTGIDRAFT_165245"/>
<evidence type="ECO:0000259" key="1">
    <source>
        <dbReference type="PROSITE" id="PS50948"/>
    </source>
</evidence>
<dbReference type="AlphaFoldDB" id="V4A6E5"/>
<sequence length="181" mass="19707">MRLTITEAFLAVELLYSIIPPPDSTKSSVLVFMFLALCHSDEVQGRTFALKEKKAVPEGIYARIIKEVFTRSQPICDTICEVIPGCGVALYDPTFVDCHLYQASRVLAALLVQSSLDEDSSGSSSSGETKAGACQKECALNERCISFSFDEINPFPGSLCLLLAQDASAFTFLDSEIALFE</sequence>
<dbReference type="Proteomes" id="UP000030746">
    <property type="component" value="Unassembled WGS sequence"/>
</dbReference>
<gene>
    <name evidence="2" type="ORF">LOTGIDRAFT_165245</name>
</gene>
<dbReference type="GeneID" id="20239960"/>
<dbReference type="PROSITE" id="PS50948">
    <property type="entry name" value="PAN"/>
    <property type="match status" value="1"/>
</dbReference>
<name>V4A6E5_LOTGI</name>
<dbReference type="InterPro" id="IPR003609">
    <property type="entry name" value="Pan_app"/>
</dbReference>
<accession>V4A6E5</accession>
<dbReference type="EMBL" id="KB202620">
    <property type="protein sequence ID" value="ESO88826.1"/>
    <property type="molecule type" value="Genomic_DNA"/>
</dbReference>
<dbReference type="HOGENOM" id="CLU_127865_0_0_1"/>
<feature type="domain" description="Apple" evidence="1">
    <location>
        <begin position="98"/>
        <end position="181"/>
    </location>
</feature>
<evidence type="ECO:0000313" key="2">
    <source>
        <dbReference type="EMBL" id="ESO88826.1"/>
    </source>
</evidence>
<dbReference type="RefSeq" id="XP_009060496.1">
    <property type="nucleotide sequence ID" value="XM_009062248.1"/>
</dbReference>
<proteinExistence type="predicted"/>
<organism evidence="2 3">
    <name type="scientific">Lottia gigantea</name>
    <name type="common">Giant owl limpet</name>
    <dbReference type="NCBI Taxonomy" id="225164"/>
    <lineage>
        <taxon>Eukaryota</taxon>
        <taxon>Metazoa</taxon>
        <taxon>Spiralia</taxon>
        <taxon>Lophotrochozoa</taxon>
        <taxon>Mollusca</taxon>
        <taxon>Gastropoda</taxon>
        <taxon>Patellogastropoda</taxon>
        <taxon>Lottioidea</taxon>
        <taxon>Lottiidae</taxon>
        <taxon>Lottia</taxon>
    </lineage>
</organism>
<keyword evidence="3" id="KW-1185">Reference proteome</keyword>
<dbReference type="Pfam" id="PF00024">
    <property type="entry name" value="PAN_1"/>
    <property type="match status" value="1"/>
</dbReference>
<protein>
    <recommendedName>
        <fullName evidence="1">Apple domain-containing protein</fullName>
    </recommendedName>
</protein>
<reference evidence="2 3" key="1">
    <citation type="journal article" date="2013" name="Nature">
        <title>Insights into bilaterian evolution from three spiralian genomes.</title>
        <authorList>
            <person name="Simakov O."/>
            <person name="Marletaz F."/>
            <person name="Cho S.J."/>
            <person name="Edsinger-Gonzales E."/>
            <person name="Havlak P."/>
            <person name="Hellsten U."/>
            <person name="Kuo D.H."/>
            <person name="Larsson T."/>
            <person name="Lv J."/>
            <person name="Arendt D."/>
            <person name="Savage R."/>
            <person name="Osoegawa K."/>
            <person name="de Jong P."/>
            <person name="Grimwood J."/>
            <person name="Chapman J.A."/>
            <person name="Shapiro H."/>
            <person name="Aerts A."/>
            <person name="Otillar R.P."/>
            <person name="Terry A.Y."/>
            <person name="Boore J.L."/>
            <person name="Grigoriev I.V."/>
            <person name="Lindberg D.R."/>
            <person name="Seaver E.C."/>
            <person name="Weisblat D.A."/>
            <person name="Putnam N.H."/>
            <person name="Rokhsar D.S."/>
        </authorList>
    </citation>
    <scope>NUCLEOTIDE SEQUENCE [LARGE SCALE GENOMIC DNA]</scope>
</reference>
<dbReference type="CTD" id="20239960"/>
<evidence type="ECO:0000313" key="3">
    <source>
        <dbReference type="Proteomes" id="UP000030746"/>
    </source>
</evidence>